<dbReference type="OrthoDB" id="193051at2"/>
<dbReference type="InterPro" id="IPR022584">
    <property type="entry name" value="DUF2937"/>
</dbReference>
<evidence type="ECO:0000313" key="3">
    <source>
        <dbReference type="EMBL" id="SET12369.1"/>
    </source>
</evidence>
<reference evidence="3 4" key="1">
    <citation type="submission" date="2016-10" db="EMBL/GenBank/DDBJ databases">
        <authorList>
            <person name="de Groot N.N."/>
        </authorList>
    </citation>
    <scope>NUCLEOTIDE SEQUENCE [LARGE SCALE GENOMIC DNA]</scope>
    <source>
        <strain evidence="3 4">DSM 17862</strain>
    </source>
</reference>
<keyword evidence="1" id="KW-1133">Transmembrane helix</keyword>
<proteinExistence type="predicted"/>
<feature type="chain" id="PRO_5011571570" description="DUF2937 family protein" evidence="2">
    <location>
        <begin position="25"/>
        <end position="163"/>
    </location>
</feature>
<accession>A0A1I0BZ31</accession>
<sequence>MIRVLRLIAAVACAAALSQFPAFTDQYVQRLGGQVDALTLVATEFDASARAAGLDRDQALADLSASRFQQAHRADLIRAFQRLDHARADLQMLRIAGPLERLLLPHRMRDLPTLAATWGDFSPALPLTASGLIAALIGLALGWVLTGLAGLPFRRPQERLGWR</sequence>
<keyword evidence="1" id="KW-0812">Transmembrane</keyword>
<dbReference type="Proteomes" id="UP000199180">
    <property type="component" value="Unassembled WGS sequence"/>
</dbReference>
<feature type="signal peptide" evidence="2">
    <location>
        <begin position="1"/>
        <end position="24"/>
    </location>
</feature>
<organism evidence="3 4">
    <name type="scientific">Paracoccus homiensis</name>
    <dbReference type="NCBI Taxonomy" id="364199"/>
    <lineage>
        <taxon>Bacteria</taxon>
        <taxon>Pseudomonadati</taxon>
        <taxon>Pseudomonadota</taxon>
        <taxon>Alphaproteobacteria</taxon>
        <taxon>Rhodobacterales</taxon>
        <taxon>Paracoccaceae</taxon>
        <taxon>Paracoccus</taxon>
    </lineage>
</organism>
<keyword evidence="2" id="KW-0732">Signal</keyword>
<evidence type="ECO:0000256" key="1">
    <source>
        <dbReference type="SAM" id="Phobius"/>
    </source>
</evidence>
<dbReference type="STRING" id="364199.SAMN04489858_103112"/>
<name>A0A1I0BZ31_9RHOB</name>
<feature type="transmembrane region" description="Helical" evidence="1">
    <location>
        <begin position="132"/>
        <end position="153"/>
    </location>
</feature>
<dbReference type="AlphaFoldDB" id="A0A1I0BZ31"/>
<evidence type="ECO:0008006" key="5">
    <source>
        <dbReference type="Google" id="ProtNLM"/>
    </source>
</evidence>
<evidence type="ECO:0000313" key="4">
    <source>
        <dbReference type="Proteomes" id="UP000199180"/>
    </source>
</evidence>
<keyword evidence="1" id="KW-0472">Membrane</keyword>
<gene>
    <name evidence="3" type="ORF">SAMN04489858_103112</name>
</gene>
<keyword evidence="4" id="KW-1185">Reference proteome</keyword>
<dbReference type="EMBL" id="FOHO01000003">
    <property type="protein sequence ID" value="SET12369.1"/>
    <property type="molecule type" value="Genomic_DNA"/>
</dbReference>
<protein>
    <recommendedName>
        <fullName evidence="5">DUF2937 family protein</fullName>
    </recommendedName>
</protein>
<evidence type="ECO:0000256" key="2">
    <source>
        <dbReference type="SAM" id="SignalP"/>
    </source>
</evidence>
<dbReference type="Pfam" id="PF11157">
    <property type="entry name" value="DUF2937"/>
    <property type="match status" value="1"/>
</dbReference>